<evidence type="ECO:0008006" key="4">
    <source>
        <dbReference type="Google" id="ProtNLM"/>
    </source>
</evidence>
<reference evidence="2 3" key="1">
    <citation type="submission" date="2017-06" db="EMBL/GenBank/DDBJ databases">
        <authorList>
            <consortium name="Pathogen Informatics"/>
        </authorList>
    </citation>
    <scope>NUCLEOTIDE SEQUENCE [LARGE SCALE GENOMIC DNA]</scope>
    <source>
        <strain evidence="2 3">NCTC10570</strain>
    </source>
</reference>
<dbReference type="Pfam" id="PF14335">
    <property type="entry name" value="DUF4391"/>
    <property type="match status" value="1"/>
</dbReference>
<keyword evidence="3" id="KW-1185">Reference proteome</keyword>
<evidence type="ECO:0000313" key="2">
    <source>
        <dbReference type="EMBL" id="SNU97001.1"/>
    </source>
</evidence>
<feature type="coiled-coil region" evidence="1">
    <location>
        <begin position="68"/>
        <end position="124"/>
    </location>
</feature>
<dbReference type="eggNOG" id="ENOG502ZBPR">
    <property type="taxonomic scope" value="Bacteria"/>
</dbReference>
<dbReference type="RefSeq" id="WP_051177585.1">
    <property type="nucleotide sequence ID" value="NZ_LT906446.1"/>
</dbReference>
<dbReference type="AlphaFoldDB" id="A0A239TGV3"/>
<dbReference type="EMBL" id="LT906446">
    <property type="protein sequence ID" value="SNU97001.1"/>
    <property type="molecule type" value="Genomic_DNA"/>
</dbReference>
<proteinExistence type="predicted"/>
<gene>
    <name evidence="2" type="ORF">SAMEA4364220_00679</name>
</gene>
<name>A0A239TGV3_9FIRM</name>
<sequence>MIVLNLFLLKFEGKYQAWISYKEIIHDTVKVNQYYHTAWVDEESLPCKLEGLDMNAVYENFVRQIAGAELSADENTNLKEDIEQAEEKKQIEKQIKVLQAKIRKEKQFNRKVELNNELKRLRKIINKN</sequence>
<organism evidence="2 3">
    <name type="scientific">Megamonas hypermegale</name>
    <dbReference type="NCBI Taxonomy" id="158847"/>
    <lineage>
        <taxon>Bacteria</taxon>
        <taxon>Bacillati</taxon>
        <taxon>Bacillota</taxon>
        <taxon>Negativicutes</taxon>
        <taxon>Selenomonadales</taxon>
        <taxon>Selenomonadaceae</taxon>
        <taxon>Megamonas</taxon>
    </lineage>
</organism>
<protein>
    <recommendedName>
        <fullName evidence="4">DUF4391 domain-containing protein</fullName>
    </recommendedName>
</protein>
<dbReference type="InterPro" id="IPR025503">
    <property type="entry name" value="DUF4391"/>
</dbReference>
<dbReference type="GeneID" id="78506705"/>
<accession>A0A239TGV3</accession>
<keyword evidence="1" id="KW-0175">Coiled coil</keyword>
<evidence type="ECO:0000256" key="1">
    <source>
        <dbReference type="SAM" id="Coils"/>
    </source>
</evidence>
<evidence type="ECO:0000313" key="3">
    <source>
        <dbReference type="Proteomes" id="UP000215383"/>
    </source>
</evidence>
<dbReference type="Proteomes" id="UP000215383">
    <property type="component" value="Chromosome 1"/>
</dbReference>